<keyword evidence="4" id="KW-0175">Coiled coil</keyword>
<evidence type="ECO:0000313" key="7">
    <source>
        <dbReference type="Proteomes" id="UP000649617"/>
    </source>
</evidence>
<dbReference type="OrthoDB" id="385235at2759"/>
<accession>A0A812X601</accession>
<dbReference type="InterPro" id="IPR014031">
    <property type="entry name" value="Ketoacyl_synth_C"/>
</dbReference>
<keyword evidence="1" id="KW-0596">Phosphopantetheine</keyword>
<dbReference type="SMART" id="SM00825">
    <property type="entry name" value="PKS_KS"/>
    <property type="match status" value="1"/>
</dbReference>
<evidence type="ECO:0000256" key="4">
    <source>
        <dbReference type="SAM" id="Coils"/>
    </source>
</evidence>
<proteinExistence type="inferred from homology"/>
<dbReference type="SUPFAM" id="SSF48452">
    <property type="entry name" value="TPR-like"/>
    <property type="match status" value="1"/>
</dbReference>
<reference evidence="6" key="1">
    <citation type="submission" date="2021-02" db="EMBL/GenBank/DDBJ databases">
        <authorList>
            <person name="Dougan E. K."/>
            <person name="Rhodes N."/>
            <person name="Thang M."/>
            <person name="Chan C."/>
        </authorList>
    </citation>
    <scope>NUCLEOTIDE SEQUENCE</scope>
</reference>
<dbReference type="Proteomes" id="UP000649617">
    <property type="component" value="Unassembled WGS sequence"/>
</dbReference>
<dbReference type="GO" id="GO:0004312">
    <property type="term" value="F:fatty acid synthase activity"/>
    <property type="evidence" value="ECO:0007669"/>
    <property type="project" value="TreeGrafter"/>
</dbReference>
<feature type="domain" description="Ketosynthase family 3 (KS3)" evidence="5">
    <location>
        <begin position="519"/>
        <end position="840"/>
    </location>
</feature>
<keyword evidence="3" id="KW-0808">Transferase</keyword>
<name>A0A812X601_SYMPI</name>
<evidence type="ECO:0000256" key="2">
    <source>
        <dbReference type="ARBA" id="ARBA00022553"/>
    </source>
</evidence>
<dbReference type="InterPro" id="IPR011990">
    <property type="entry name" value="TPR-like_helical_dom_sf"/>
</dbReference>
<dbReference type="PANTHER" id="PTHR43775:SF37">
    <property type="entry name" value="SI:DKEY-61P9.11"/>
    <property type="match status" value="1"/>
</dbReference>
<dbReference type="GO" id="GO:0006633">
    <property type="term" value="P:fatty acid biosynthetic process"/>
    <property type="evidence" value="ECO:0007669"/>
    <property type="project" value="TreeGrafter"/>
</dbReference>
<dbReference type="InterPro" id="IPR050091">
    <property type="entry name" value="PKS_NRPS_Biosynth_Enz"/>
</dbReference>
<dbReference type="Gene3D" id="3.40.47.10">
    <property type="match status" value="1"/>
</dbReference>
<dbReference type="InterPro" id="IPR020841">
    <property type="entry name" value="PKS_Beta-ketoAc_synthase_dom"/>
</dbReference>
<dbReference type="PANTHER" id="PTHR43775">
    <property type="entry name" value="FATTY ACID SYNTHASE"/>
    <property type="match status" value="1"/>
</dbReference>
<dbReference type="InterPro" id="IPR014030">
    <property type="entry name" value="Ketoacyl_synth_N"/>
</dbReference>
<comment type="similarity">
    <text evidence="3">Belongs to the thiolase-like superfamily. Beta-ketoacyl-ACP synthases family.</text>
</comment>
<evidence type="ECO:0000259" key="5">
    <source>
        <dbReference type="PROSITE" id="PS52004"/>
    </source>
</evidence>
<dbReference type="EMBL" id="CAJNIZ010045327">
    <property type="protein sequence ID" value="CAE7716771.1"/>
    <property type="molecule type" value="Genomic_DNA"/>
</dbReference>
<evidence type="ECO:0000256" key="3">
    <source>
        <dbReference type="RuleBase" id="RU003694"/>
    </source>
</evidence>
<dbReference type="PROSITE" id="PS52004">
    <property type="entry name" value="KS3_2"/>
    <property type="match status" value="1"/>
</dbReference>
<keyword evidence="7" id="KW-1185">Reference proteome</keyword>
<gene>
    <name evidence="6" type="primary">ppsA</name>
    <name evidence="6" type="ORF">SPIL2461_LOCUS20377</name>
</gene>
<dbReference type="Pfam" id="PF02801">
    <property type="entry name" value="Ketoacyl-synt_C"/>
    <property type="match status" value="1"/>
</dbReference>
<evidence type="ECO:0000256" key="1">
    <source>
        <dbReference type="ARBA" id="ARBA00022450"/>
    </source>
</evidence>
<dbReference type="AlphaFoldDB" id="A0A812X601"/>
<evidence type="ECO:0000313" key="6">
    <source>
        <dbReference type="EMBL" id="CAE7716771.1"/>
    </source>
</evidence>
<sequence length="1007" mass="112509">MACEACRNWEAAVGILKKMVCHRLLPDLISYNALLAATPWLYSMEILGQIQPDLVSFTTAMKVCDSTEWRHSVSVLRRIARWSLQLDAVSCNTALTSIGSSFNWIASMAMLQTMWNFFLDTDYISYHSIITVCGSSACWQAGLRFFELIQVRQMVYNQVSYNAVLGACADGQFHNTLTLAEKWAACPTSPTPLVVEAWMSGSLLLLRFLLAEIRAEAIISNRVNFALNLKGASSALTQEQENPDDGPGLIKLDMKQFGSGTMEDPLRHAVGMRTAQDQYKMQTWNSFPSLFQNTIFHAEQDPQIKKLRQSGTLDEKLQRAKQLKEEGNALLKSAGKRTSASEAGKEREAQQALQLEVQQLESLIWEKEKELKDLRQQLASLRASLDLERTVEPKEEIEEEDEQEQRSLEAAVRSYEKAAGLLRYVECLRQDWKNDDGSYKGIEDDFLRVDESALDSSEASELVASCYLNIALACQKLRKFDDMKRACDEVLEKLNPESVKALYRRAQARLAPISAVDADREAAIQDLMAAARLAPNDKEVRSLLTKLRHEKKKQDMDDKSRFGGLFQRGEVVKNDYKSEPRRPAAAPTNWDLNDPKATHTGKLHLKYKDFDALEGTVCCGTQLAYSPFGFMGCCSGGMLSFKGRCFTYDVSADGYLRGEGVSGIFLELKEFSREVFTLMPASQANQDGRSASITAPNGPSQEKCIRACFREAKYQPAEVDCFETHGTGTALGDPIEVGAFKRIYAQSQRAHPLMVTSSKTNLGHLEGGAGMAGFIKCILQVMRCEASPNIHLRERNPHLDVEGFPTQFLSEPLVTHYNSAVTGVSSFGFGGTNAHAMAFGQNTVTRRDVTKRDYRSLMLQKIHQALPPDIIKHTLNPEDWETNGAPLSEDKIGKVYEVEVDATGKAVWREVVETPPDPKLHKRFGLAGSFNGWSCTSMAEMPGLPGLYAAEITVGDSGEEYFHILGDEDISQVYYPAQPRSRRKVRLSQLQCFMRHVGHPDYPQLLL</sequence>
<dbReference type="InterPro" id="IPR016039">
    <property type="entry name" value="Thiolase-like"/>
</dbReference>
<protein>
    <submittedName>
        <fullName evidence="6">PpsA protein</fullName>
    </submittedName>
</protein>
<dbReference type="Gene3D" id="1.25.40.10">
    <property type="entry name" value="Tetratricopeptide repeat domain"/>
    <property type="match status" value="2"/>
</dbReference>
<dbReference type="Pfam" id="PF00109">
    <property type="entry name" value="ketoacyl-synt"/>
    <property type="match status" value="1"/>
</dbReference>
<organism evidence="6 7">
    <name type="scientific">Symbiodinium pilosum</name>
    <name type="common">Dinoflagellate</name>
    <dbReference type="NCBI Taxonomy" id="2952"/>
    <lineage>
        <taxon>Eukaryota</taxon>
        <taxon>Sar</taxon>
        <taxon>Alveolata</taxon>
        <taxon>Dinophyceae</taxon>
        <taxon>Suessiales</taxon>
        <taxon>Symbiodiniaceae</taxon>
        <taxon>Symbiodinium</taxon>
    </lineage>
</organism>
<keyword evidence="2" id="KW-0597">Phosphoprotein</keyword>
<dbReference type="CDD" id="cd00833">
    <property type="entry name" value="PKS"/>
    <property type="match status" value="1"/>
</dbReference>
<feature type="coiled-coil region" evidence="4">
    <location>
        <begin position="313"/>
        <end position="418"/>
    </location>
</feature>
<dbReference type="SUPFAM" id="SSF53901">
    <property type="entry name" value="Thiolase-like"/>
    <property type="match status" value="1"/>
</dbReference>
<comment type="caution">
    <text evidence="6">The sequence shown here is derived from an EMBL/GenBank/DDBJ whole genome shotgun (WGS) entry which is preliminary data.</text>
</comment>